<comment type="caution">
    <text evidence="2">The sequence shown here is derived from an EMBL/GenBank/DDBJ whole genome shotgun (WGS) entry which is preliminary data.</text>
</comment>
<dbReference type="SUPFAM" id="SSF48452">
    <property type="entry name" value="TPR-like"/>
    <property type="match status" value="1"/>
</dbReference>
<evidence type="ECO:0000313" key="3">
    <source>
        <dbReference type="Proteomes" id="UP000824175"/>
    </source>
</evidence>
<feature type="coiled-coil region" evidence="1">
    <location>
        <begin position="28"/>
        <end position="55"/>
    </location>
</feature>
<dbReference type="AlphaFoldDB" id="A0A9D1HSM6"/>
<accession>A0A9D1HSM6</accession>
<dbReference type="Proteomes" id="UP000824175">
    <property type="component" value="Unassembled WGS sequence"/>
</dbReference>
<proteinExistence type="predicted"/>
<keyword evidence="1" id="KW-0175">Coiled coil</keyword>
<sequence length="424" mass="50312">MENLNLSAFIHINRIKREDLDEQYFKKHKITKSQISRAENAKEKVSEEYEKKILDVMTIDMSTAKQMLVIKHRDMLTFFNELVCESNLTESQGLKKLKQLITHTGCHFYFVEDCLMEYMYLIHFQIVDEKYLSIKSLLKKLRVSLTKDHLAIYEYCLGLVEKKKSHIQQAITHLENASQEAQSDLVKGMIFYYLGRVYRRHMELLRSQSCLQKSREYFQQGHIYSRMINVDIAIAKNYIADHSYRDAMKRLEDLLNSREIQYVSTKAIASIYENMLRICVMTSNYEKAEQIIRSVTGEVKLFLEKQNICFLYRLMLVHHQNMISPQQTDGDRKKCCEDISEICRGIVSDSLGDGIIDELLRYYKNFSGKKTEKIKFLKKAKKIIYLNQDYESMWIWLMIAKKELNTSTEIEQLEKTMYQYLLNY</sequence>
<evidence type="ECO:0000313" key="2">
    <source>
        <dbReference type="EMBL" id="HIU14809.1"/>
    </source>
</evidence>
<organism evidence="2 3">
    <name type="scientific">Candidatus Fimiplasma intestinipullorum</name>
    <dbReference type="NCBI Taxonomy" id="2840825"/>
    <lineage>
        <taxon>Bacteria</taxon>
        <taxon>Bacillati</taxon>
        <taxon>Bacillota</taxon>
        <taxon>Clostridia</taxon>
        <taxon>Eubacteriales</taxon>
        <taxon>Candidatus Fimiplasma</taxon>
    </lineage>
</organism>
<evidence type="ECO:0000256" key="1">
    <source>
        <dbReference type="SAM" id="Coils"/>
    </source>
</evidence>
<dbReference type="EMBL" id="DVMJ01000114">
    <property type="protein sequence ID" value="HIU14809.1"/>
    <property type="molecule type" value="Genomic_DNA"/>
</dbReference>
<dbReference type="Gene3D" id="1.25.40.10">
    <property type="entry name" value="Tetratricopeptide repeat domain"/>
    <property type="match status" value="1"/>
</dbReference>
<protein>
    <submittedName>
        <fullName evidence="2">Uncharacterized protein</fullName>
    </submittedName>
</protein>
<reference evidence="2" key="1">
    <citation type="submission" date="2020-10" db="EMBL/GenBank/DDBJ databases">
        <authorList>
            <person name="Gilroy R."/>
        </authorList>
    </citation>
    <scope>NUCLEOTIDE SEQUENCE</scope>
    <source>
        <strain evidence="2">CHK195-11698</strain>
    </source>
</reference>
<dbReference type="InterPro" id="IPR011990">
    <property type="entry name" value="TPR-like_helical_dom_sf"/>
</dbReference>
<name>A0A9D1HSM6_9FIRM</name>
<reference evidence="2" key="2">
    <citation type="journal article" date="2021" name="PeerJ">
        <title>Extensive microbial diversity within the chicken gut microbiome revealed by metagenomics and culture.</title>
        <authorList>
            <person name="Gilroy R."/>
            <person name="Ravi A."/>
            <person name="Getino M."/>
            <person name="Pursley I."/>
            <person name="Horton D.L."/>
            <person name="Alikhan N.F."/>
            <person name="Baker D."/>
            <person name="Gharbi K."/>
            <person name="Hall N."/>
            <person name="Watson M."/>
            <person name="Adriaenssens E.M."/>
            <person name="Foster-Nyarko E."/>
            <person name="Jarju S."/>
            <person name="Secka A."/>
            <person name="Antonio M."/>
            <person name="Oren A."/>
            <person name="Chaudhuri R.R."/>
            <person name="La Ragione R."/>
            <person name="Hildebrand F."/>
            <person name="Pallen M.J."/>
        </authorList>
    </citation>
    <scope>NUCLEOTIDE SEQUENCE</scope>
    <source>
        <strain evidence="2">CHK195-11698</strain>
    </source>
</reference>
<gene>
    <name evidence="2" type="ORF">IAD15_12220</name>
</gene>